<feature type="transmembrane region" description="Helical" evidence="9">
    <location>
        <begin position="294"/>
        <end position="316"/>
    </location>
</feature>
<evidence type="ECO:0000256" key="6">
    <source>
        <dbReference type="ARBA" id="ARBA00023180"/>
    </source>
</evidence>
<evidence type="ECO:0000256" key="2">
    <source>
        <dbReference type="ARBA" id="ARBA00022475"/>
    </source>
</evidence>
<evidence type="ECO:0000259" key="10">
    <source>
        <dbReference type="PROSITE" id="PS50850"/>
    </source>
</evidence>
<evidence type="ECO:0000256" key="9">
    <source>
        <dbReference type="SAM" id="Phobius"/>
    </source>
</evidence>
<feature type="transmembrane region" description="Helical" evidence="9">
    <location>
        <begin position="145"/>
        <end position="166"/>
    </location>
</feature>
<sequence length="456" mass="51813">MPLSWTSPNFIKLYSNDSTINPLPEPITESQDAWIGSLLTIGAVIGPIPAPFFCSKFGRKKALLATAIPLIVSFFSQAFAKNVWTIYITRVLAGISLGAGYALLPIYIGEISEDFNRGMLSQAINIFWSFGNFLVYATGPFMSYMSFNIMIAMFPTLFFVLFLLLAPESPYYLIGHNEMEKASKSLMLLRSKNKEEVEEEMLVISQQLKEQTNNRGLRELFATDFVRRAFIICLLLVFTQELCGFSVLFFYMQLIFQASGSRLPDQQCSLIMSVFVLLTSFVSPFIVDRFGRRTLLIVSCVGMFISLTALGAFFFILEETQISTAPLYWLPLASLISFIFFFNFGMSVPWTITSEILPGYVKETATTVITSLSWLLGFLCTKFFHSITDKIGMGRTFWCFGVYCLVAGIVIFFFVPETKGRSFSEIQDILKYGGVFQYSYKQRQEHQINKQEKEKY</sequence>
<feature type="transmembrane region" description="Helical" evidence="9">
    <location>
        <begin position="364"/>
        <end position="384"/>
    </location>
</feature>
<dbReference type="InterPro" id="IPR050549">
    <property type="entry name" value="MFS_Trehalose_Transporter"/>
</dbReference>
<comment type="similarity">
    <text evidence="7">Belongs to the major facilitator superfamily. Sugar transporter (TC 2.A.1.1) family. Trehalose transporter subfamily.</text>
</comment>
<feature type="transmembrane region" description="Helical" evidence="9">
    <location>
        <begin position="62"/>
        <end position="80"/>
    </location>
</feature>
<keyword evidence="2" id="KW-1003">Cell membrane</keyword>
<comment type="subcellular location">
    <subcellularLocation>
        <location evidence="1">Cell membrane</location>
        <topology evidence="1">Multi-pass membrane protein</topology>
    </subcellularLocation>
</comment>
<dbReference type="GO" id="GO:0005886">
    <property type="term" value="C:plasma membrane"/>
    <property type="evidence" value="ECO:0007669"/>
    <property type="project" value="UniProtKB-SubCell"/>
</dbReference>
<dbReference type="InterPro" id="IPR036259">
    <property type="entry name" value="MFS_trans_sf"/>
</dbReference>
<reference evidence="11" key="1">
    <citation type="submission" date="2022-01" db="EMBL/GenBank/DDBJ databases">
        <authorList>
            <person name="King R."/>
        </authorList>
    </citation>
    <scope>NUCLEOTIDE SEQUENCE</scope>
</reference>
<name>A0A9P0CH52_9CUCU</name>
<dbReference type="OrthoDB" id="4142200at2759"/>
<dbReference type="FunFam" id="1.20.1250.20:FF:000055">
    <property type="entry name" value="Facilitated trehalose transporter Tret1-2 homolog"/>
    <property type="match status" value="1"/>
</dbReference>
<feature type="transmembrane region" description="Helical" evidence="9">
    <location>
        <begin position="86"/>
        <end position="108"/>
    </location>
</feature>
<dbReference type="SUPFAM" id="SSF103473">
    <property type="entry name" value="MFS general substrate transporter"/>
    <property type="match status" value="1"/>
</dbReference>
<dbReference type="Proteomes" id="UP001153636">
    <property type="component" value="Chromosome 1"/>
</dbReference>
<dbReference type="InterPro" id="IPR005828">
    <property type="entry name" value="MFS_sugar_transport-like"/>
</dbReference>
<dbReference type="Gene3D" id="1.20.1250.20">
    <property type="entry name" value="MFS general substrate transporter like domains"/>
    <property type="match status" value="1"/>
</dbReference>
<accession>A0A9P0CH52</accession>
<evidence type="ECO:0000313" key="11">
    <source>
        <dbReference type="EMBL" id="CAH1099973.1"/>
    </source>
</evidence>
<keyword evidence="5 9" id="KW-0472">Membrane</keyword>
<feature type="transmembrane region" description="Helical" evidence="9">
    <location>
        <begin position="229"/>
        <end position="250"/>
    </location>
</feature>
<dbReference type="InterPro" id="IPR003663">
    <property type="entry name" value="Sugar/inositol_transpt"/>
</dbReference>
<evidence type="ECO:0000313" key="12">
    <source>
        <dbReference type="Proteomes" id="UP001153636"/>
    </source>
</evidence>
<evidence type="ECO:0000256" key="5">
    <source>
        <dbReference type="ARBA" id="ARBA00023136"/>
    </source>
</evidence>
<keyword evidence="3 9" id="KW-0812">Transmembrane</keyword>
<dbReference type="PROSITE" id="PS50850">
    <property type="entry name" value="MFS"/>
    <property type="match status" value="1"/>
</dbReference>
<dbReference type="PANTHER" id="PTHR48021">
    <property type="match status" value="1"/>
</dbReference>
<dbReference type="InterPro" id="IPR020846">
    <property type="entry name" value="MFS_dom"/>
</dbReference>
<feature type="domain" description="Major facilitator superfamily (MFS) profile" evidence="10">
    <location>
        <begin position="1"/>
        <end position="419"/>
    </location>
</feature>
<protein>
    <recommendedName>
        <fullName evidence="10">Major facilitator superfamily (MFS) profile domain-containing protein</fullName>
    </recommendedName>
</protein>
<feature type="transmembrane region" description="Helical" evidence="9">
    <location>
        <begin position="328"/>
        <end position="352"/>
    </location>
</feature>
<gene>
    <name evidence="11" type="ORF">PSYICH_LOCUS60</name>
</gene>
<evidence type="ECO:0000256" key="8">
    <source>
        <dbReference type="RuleBase" id="RU003346"/>
    </source>
</evidence>
<dbReference type="Pfam" id="PF00083">
    <property type="entry name" value="Sugar_tr"/>
    <property type="match status" value="1"/>
</dbReference>
<dbReference type="GO" id="GO:0022857">
    <property type="term" value="F:transmembrane transporter activity"/>
    <property type="evidence" value="ECO:0007669"/>
    <property type="project" value="InterPro"/>
</dbReference>
<keyword evidence="4 9" id="KW-1133">Transmembrane helix</keyword>
<feature type="transmembrane region" description="Helical" evidence="9">
    <location>
        <begin position="120"/>
        <end position="139"/>
    </location>
</feature>
<dbReference type="AlphaFoldDB" id="A0A9P0CH52"/>
<dbReference type="NCBIfam" id="TIGR00879">
    <property type="entry name" value="SP"/>
    <property type="match status" value="1"/>
</dbReference>
<evidence type="ECO:0000256" key="3">
    <source>
        <dbReference type="ARBA" id="ARBA00022692"/>
    </source>
</evidence>
<feature type="transmembrane region" description="Helical" evidence="9">
    <location>
        <begin position="33"/>
        <end position="55"/>
    </location>
</feature>
<feature type="transmembrane region" description="Helical" evidence="9">
    <location>
        <begin position="270"/>
        <end position="287"/>
    </location>
</feature>
<dbReference type="PANTHER" id="PTHR48021:SF47">
    <property type="entry name" value="GH17672P"/>
    <property type="match status" value="1"/>
</dbReference>
<evidence type="ECO:0000256" key="1">
    <source>
        <dbReference type="ARBA" id="ARBA00004651"/>
    </source>
</evidence>
<keyword evidence="6" id="KW-0325">Glycoprotein</keyword>
<feature type="transmembrane region" description="Helical" evidence="9">
    <location>
        <begin position="396"/>
        <end position="415"/>
    </location>
</feature>
<keyword evidence="12" id="KW-1185">Reference proteome</keyword>
<keyword evidence="8" id="KW-0813">Transport</keyword>
<dbReference type="InterPro" id="IPR005829">
    <property type="entry name" value="Sugar_transporter_CS"/>
</dbReference>
<proteinExistence type="inferred from homology"/>
<evidence type="ECO:0000256" key="7">
    <source>
        <dbReference type="ARBA" id="ARBA00024348"/>
    </source>
</evidence>
<dbReference type="EMBL" id="OV651813">
    <property type="protein sequence ID" value="CAH1099973.1"/>
    <property type="molecule type" value="Genomic_DNA"/>
</dbReference>
<organism evidence="11 12">
    <name type="scientific">Psylliodes chrysocephalus</name>
    <dbReference type="NCBI Taxonomy" id="3402493"/>
    <lineage>
        <taxon>Eukaryota</taxon>
        <taxon>Metazoa</taxon>
        <taxon>Ecdysozoa</taxon>
        <taxon>Arthropoda</taxon>
        <taxon>Hexapoda</taxon>
        <taxon>Insecta</taxon>
        <taxon>Pterygota</taxon>
        <taxon>Neoptera</taxon>
        <taxon>Endopterygota</taxon>
        <taxon>Coleoptera</taxon>
        <taxon>Polyphaga</taxon>
        <taxon>Cucujiformia</taxon>
        <taxon>Chrysomeloidea</taxon>
        <taxon>Chrysomelidae</taxon>
        <taxon>Galerucinae</taxon>
        <taxon>Alticini</taxon>
        <taxon>Psylliodes</taxon>
    </lineage>
</organism>
<evidence type="ECO:0000256" key="4">
    <source>
        <dbReference type="ARBA" id="ARBA00022989"/>
    </source>
</evidence>
<dbReference type="PROSITE" id="PS00217">
    <property type="entry name" value="SUGAR_TRANSPORT_2"/>
    <property type="match status" value="1"/>
</dbReference>